<dbReference type="InterPro" id="IPR009593">
    <property type="entry name" value="DUF1203"/>
</dbReference>
<comment type="caution">
    <text evidence="1">The sequence shown here is derived from an EMBL/GenBank/DDBJ whole genome shotgun (WGS) entry which is preliminary data.</text>
</comment>
<gene>
    <name evidence="1" type="ORF">C1J00_08300</name>
</gene>
<accession>A0A2N8TUG8</accession>
<evidence type="ECO:0000313" key="2">
    <source>
        <dbReference type="Proteomes" id="UP000235943"/>
    </source>
</evidence>
<name>A0A2N8TUG8_9ACTN</name>
<dbReference type="Proteomes" id="UP000235943">
    <property type="component" value="Unassembled WGS sequence"/>
</dbReference>
<dbReference type="Pfam" id="PF06718">
    <property type="entry name" value="DUF1203"/>
    <property type="match status" value="1"/>
</dbReference>
<reference evidence="1 2" key="1">
    <citation type="submission" date="2018-01" db="EMBL/GenBank/DDBJ databases">
        <title>Draft genome sequence of Streptomyces sp. 13K301.</title>
        <authorList>
            <person name="Sahin N."/>
            <person name="Saygin H."/>
            <person name="Ay H."/>
        </authorList>
    </citation>
    <scope>NUCLEOTIDE SEQUENCE [LARGE SCALE GENOMIC DNA]</scope>
    <source>
        <strain evidence="1 2">13K301</strain>
    </source>
</reference>
<keyword evidence="2" id="KW-1185">Reference proteome</keyword>
<protein>
    <submittedName>
        <fullName evidence="1">DUF1203 domain-containing protein</fullName>
    </submittedName>
</protein>
<dbReference type="PIRSF" id="PIRSF034110">
    <property type="entry name" value="DUF1203"/>
    <property type="match status" value="1"/>
</dbReference>
<dbReference type="OrthoDB" id="118609at2"/>
<dbReference type="AlphaFoldDB" id="A0A2N8TUG8"/>
<dbReference type="EMBL" id="POUC01000040">
    <property type="protein sequence ID" value="PNG22647.1"/>
    <property type="molecule type" value="Genomic_DNA"/>
</dbReference>
<organism evidence="1 2">
    <name type="scientific">Streptomyces cahuitamycinicus</name>
    <dbReference type="NCBI Taxonomy" id="2070367"/>
    <lineage>
        <taxon>Bacteria</taxon>
        <taxon>Bacillati</taxon>
        <taxon>Actinomycetota</taxon>
        <taxon>Actinomycetes</taxon>
        <taxon>Kitasatosporales</taxon>
        <taxon>Streptomycetaceae</taxon>
        <taxon>Streptomyces</taxon>
    </lineage>
</organism>
<sequence length="166" mass="17955">MTTTMYTARPIAPRALEELRTTDDAGHPTVPFTDAEGGAPLRCCLRRGGPGERIALVSYAPLRRWAAETDATPGAYDEVGPVFIHAEPCEGPAGAGLPFTNAHRTVRRYCAQGHILGGRLVEEPDAFGKALIEAFDDPAVALVHVRAVEYGCFLYEVRRDYEGGRG</sequence>
<evidence type="ECO:0000313" key="1">
    <source>
        <dbReference type="EMBL" id="PNG22647.1"/>
    </source>
</evidence>
<dbReference type="RefSeq" id="WP_102908403.1">
    <property type="nucleotide sequence ID" value="NZ_POUC01000040.1"/>
</dbReference>
<proteinExistence type="predicted"/>